<evidence type="ECO:0000259" key="3">
    <source>
        <dbReference type="Pfam" id="PF14111"/>
    </source>
</evidence>
<dbReference type="SUPFAM" id="SSF56672">
    <property type="entry name" value="DNA/RNA polymerases"/>
    <property type="match status" value="1"/>
</dbReference>
<feature type="domain" description="Reverse transcriptase zinc-binding" evidence="2">
    <location>
        <begin position="976"/>
        <end position="1065"/>
    </location>
</feature>
<feature type="domain" description="Reverse transcriptase" evidence="1">
    <location>
        <begin position="739"/>
        <end position="882"/>
    </location>
</feature>
<sequence length="1148" mass="129968">MGCNKRDLGLVAGLAAGTAAGTAGIAGDNHPHRSVSGLGCGTAGGRGQLGCCRMEKVRNTSATIRSYLKGSQIRNIDGKIIGKDGKPMMPMRHETSNGEAVHEEIVTVTKSLKDDTDRTLVKDKVENADVVLPLATFTAAQQRYANSLVGYFVGKNVAFPLVQNYVSNTWSKFGFQKVIKDEDGFFFFKFTSLSGLEQVLEQGPWLIRNIPIILTKWSPNLALTKDKVTKVPVWVKMHKVPVVAYSEDGLSLIATQIRKPVMLDAFTSIMCADPLGRMGYARALIEVSAEKELKQEVIMAVPEVEGTCHIHVKIQVEYEWKPPLCDECHVFGHNLEQCPKHVVEPVKVTMEQNTDGYIPKISEPARTMETNSDDIDLFTLKNQFDSLRDQDDLLKENEVGKTSSAYAMNKDTNLNEDSESDVEEVSWDWTSNANLCSKGCRIILGWNLDVVNVMVVSQTSQVMHVKIIHKVSGRELFCSFVYANNLPVARRSVWADLELHKNVTRGKPWILMGDFNVALNLEDYSPGSSKLNYAITDFKDCVYNIEVMDINSSGLHFTWNQKPKGGCGLLKKLDRIMGNTEFIDAFPGAYALFKPYRISNHSPAMLNIPNLPFNKPKPFKFFNFLAHKSQFRELLSSVWSVNVDGHKMYQVVSKLKALKKPFRKLLHDQGNLHDRVNKLRVELDEERFLKQKAKTEWLEVGDSNSAYFHKSVKSRIHRSRIDVIMNSDNIEVTGSNVADVFELMHNYHRNRGPPRCAFKIDIQKAYDTVDWRFLGCVLKYFGFHPFMIKWIMACVTSTSFSLNLNGDIHGFFKGKRGLRQGDPLSSHSFYSIMTSLVNVCFADDLFIFARGDLDSARVIMESLDEFKLTSGLVPSIPKSTAFFCNVPNHVKISYSYINCRLLSLIRGFLWCNGEYKRGKAKVAWDDICLPKCEGGLGLRTWIAKAPILNLIPAPNLDENTIDCVRWRDVNGVFSDFSVSRAWEAFRPRGNEVNWFRIVWFPHSIPRHSFHLWLVMRNSLKTQDKLRQWDVGINTDLNLLRCSLCNTQSDSHAHLFFECPYSSKVWKLVRHLADMELVPPILYDIVAHLQSMANKRTARSIFGKLILAASSYFVWLERNNRLFKNVKRYSEGVKGCVIHGNGSPQALIV</sequence>
<dbReference type="Pfam" id="PF13966">
    <property type="entry name" value="zf-RVT"/>
    <property type="match status" value="1"/>
</dbReference>
<organism evidence="4 5">
    <name type="scientific">Tanacetum coccineum</name>
    <dbReference type="NCBI Taxonomy" id="301880"/>
    <lineage>
        <taxon>Eukaryota</taxon>
        <taxon>Viridiplantae</taxon>
        <taxon>Streptophyta</taxon>
        <taxon>Embryophyta</taxon>
        <taxon>Tracheophyta</taxon>
        <taxon>Spermatophyta</taxon>
        <taxon>Magnoliopsida</taxon>
        <taxon>eudicotyledons</taxon>
        <taxon>Gunneridae</taxon>
        <taxon>Pentapetalae</taxon>
        <taxon>asterids</taxon>
        <taxon>campanulids</taxon>
        <taxon>Asterales</taxon>
        <taxon>Asteraceae</taxon>
        <taxon>Asteroideae</taxon>
        <taxon>Anthemideae</taxon>
        <taxon>Anthemidinae</taxon>
        <taxon>Tanacetum</taxon>
    </lineage>
</organism>
<dbReference type="InterPro" id="IPR000477">
    <property type="entry name" value="RT_dom"/>
</dbReference>
<name>A0ABQ5H1F0_9ASTR</name>
<dbReference type="InterPro" id="IPR026960">
    <property type="entry name" value="RVT-Znf"/>
</dbReference>
<reference evidence="4" key="2">
    <citation type="submission" date="2022-01" db="EMBL/GenBank/DDBJ databases">
        <authorList>
            <person name="Yamashiro T."/>
            <person name="Shiraishi A."/>
            <person name="Satake H."/>
            <person name="Nakayama K."/>
        </authorList>
    </citation>
    <scope>NUCLEOTIDE SEQUENCE</scope>
</reference>
<evidence type="ECO:0000259" key="2">
    <source>
        <dbReference type="Pfam" id="PF13966"/>
    </source>
</evidence>
<proteinExistence type="predicted"/>
<dbReference type="Gene3D" id="3.60.10.10">
    <property type="entry name" value="Endonuclease/exonuclease/phosphatase"/>
    <property type="match status" value="1"/>
</dbReference>
<dbReference type="InterPro" id="IPR025558">
    <property type="entry name" value="DUF4283"/>
</dbReference>
<dbReference type="EMBL" id="BQNB010019104">
    <property type="protein sequence ID" value="GJT81708.1"/>
    <property type="molecule type" value="Genomic_DNA"/>
</dbReference>
<accession>A0ABQ5H1F0</accession>
<dbReference type="InterPro" id="IPR036691">
    <property type="entry name" value="Endo/exonu/phosph_ase_sf"/>
</dbReference>
<dbReference type="SUPFAM" id="SSF56219">
    <property type="entry name" value="DNase I-like"/>
    <property type="match status" value="1"/>
</dbReference>
<comment type="caution">
    <text evidence="4">The sequence shown here is derived from an EMBL/GenBank/DDBJ whole genome shotgun (WGS) entry which is preliminary data.</text>
</comment>
<gene>
    <name evidence="4" type="ORF">Tco_1056050</name>
</gene>
<dbReference type="PANTHER" id="PTHR33116">
    <property type="entry name" value="REVERSE TRANSCRIPTASE ZINC-BINDING DOMAIN-CONTAINING PROTEIN-RELATED-RELATED"/>
    <property type="match status" value="1"/>
</dbReference>
<evidence type="ECO:0000313" key="5">
    <source>
        <dbReference type="Proteomes" id="UP001151760"/>
    </source>
</evidence>
<protein>
    <submittedName>
        <fullName evidence="4">Trichome birefringence-like protein 3</fullName>
    </submittedName>
</protein>
<dbReference type="Pfam" id="PF14111">
    <property type="entry name" value="DUF4283"/>
    <property type="match status" value="1"/>
</dbReference>
<dbReference type="Proteomes" id="UP001151760">
    <property type="component" value="Unassembled WGS sequence"/>
</dbReference>
<dbReference type="PANTHER" id="PTHR33116:SF84">
    <property type="entry name" value="RNA-DIRECTED DNA POLYMERASE"/>
    <property type="match status" value="1"/>
</dbReference>
<evidence type="ECO:0000313" key="4">
    <source>
        <dbReference type="EMBL" id="GJT81708.1"/>
    </source>
</evidence>
<reference evidence="4" key="1">
    <citation type="journal article" date="2022" name="Int. J. Mol. Sci.">
        <title>Draft Genome of Tanacetum Coccineum: Genomic Comparison of Closely Related Tanacetum-Family Plants.</title>
        <authorList>
            <person name="Yamashiro T."/>
            <person name="Shiraishi A."/>
            <person name="Nakayama K."/>
            <person name="Satake H."/>
        </authorList>
    </citation>
    <scope>NUCLEOTIDE SEQUENCE</scope>
</reference>
<dbReference type="Pfam" id="PF00078">
    <property type="entry name" value="RVT_1"/>
    <property type="match status" value="1"/>
</dbReference>
<keyword evidence="5" id="KW-1185">Reference proteome</keyword>
<dbReference type="InterPro" id="IPR043502">
    <property type="entry name" value="DNA/RNA_pol_sf"/>
</dbReference>
<evidence type="ECO:0000259" key="1">
    <source>
        <dbReference type="Pfam" id="PF00078"/>
    </source>
</evidence>
<feature type="domain" description="DUF4283" evidence="3">
    <location>
        <begin position="143"/>
        <end position="224"/>
    </location>
</feature>